<dbReference type="InterPro" id="IPR002716">
    <property type="entry name" value="PIN_dom"/>
</dbReference>
<dbReference type="CDD" id="cd18746">
    <property type="entry name" value="PIN_VapC4-5_FitB-like"/>
    <property type="match status" value="1"/>
</dbReference>
<dbReference type="InterPro" id="IPR050556">
    <property type="entry name" value="Type_II_TA_system_RNase"/>
</dbReference>
<comment type="similarity">
    <text evidence="7 8">Belongs to the PINc/VapC protein family.</text>
</comment>
<evidence type="ECO:0000256" key="1">
    <source>
        <dbReference type="ARBA" id="ARBA00001946"/>
    </source>
</evidence>
<dbReference type="RefSeq" id="WP_160382975.1">
    <property type="nucleotide sequence ID" value="NZ_WNXQ01000006.1"/>
</dbReference>
<dbReference type="InterPro" id="IPR029060">
    <property type="entry name" value="PIN-like_dom_sf"/>
</dbReference>
<accession>A0A844WEY8</accession>
<reference evidence="10 11" key="1">
    <citation type="submission" date="2019-11" db="EMBL/GenBank/DDBJ databases">
        <title>Pseudooceanicola pacifica sp. nov., isolated from deep-sea sediment of the Pacific Ocean.</title>
        <authorList>
            <person name="Lyu L."/>
        </authorList>
    </citation>
    <scope>NUCLEOTIDE SEQUENCE [LARGE SCALE GENOMIC DNA]</scope>
    <source>
        <strain evidence="10 11">216_PA32_1</strain>
    </source>
</reference>
<feature type="binding site" evidence="8">
    <location>
        <position position="6"/>
    </location>
    <ligand>
        <name>Mg(2+)</name>
        <dbReference type="ChEBI" id="CHEBI:18420"/>
    </ligand>
</feature>
<keyword evidence="4 8" id="KW-0479">Metal-binding</keyword>
<comment type="cofactor">
    <cofactor evidence="1 8">
        <name>Mg(2+)</name>
        <dbReference type="ChEBI" id="CHEBI:18420"/>
    </cofactor>
</comment>
<dbReference type="GO" id="GO:0090729">
    <property type="term" value="F:toxin activity"/>
    <property type="evidence" value="ECO:0007669"/>
    <property type="project" value="UniProtKB-KW"/>
</dbReference>
<dbReference type="GO" id="GO:0004540">
    <property type="term" value="F:RNA nuclease activity"/>
    <property type="evidence" value="ECO:0007669"/>
    <property type="project" value="InterPro"/>
</dbReference>
<dbReference type="GO" id="GO:0016787">
    <property type="term" value="F:hydrolase activity"/>
    <property type="evidence" value="ECO:0007669"/>
    <property type="project" value="UniProtKB-KW"/>
</dbReference>
<organism evidence="10 11">
    <name type="scientific">Pseudooceanicola pacificus</name>
    <dbReference type="NCBI Taxonomy" id="2676438"/>
    <lineage>
        <taxon>Bacteria</taxon>
        <taxon>Pseudomonadati</taxon>
        <taxon>Pseudomonadota</taxon>
        <taxon>Alphaproteobacteria</taxon>
        <taxon>Rhodobacterales</taxon>
        <taxon>Paracoccaceae</taxon>
        <taxon>Pseudooceanicola</taxon>
    </lineage>
</organism>
<evidence type="ECO:0000259" key="9">
    <source>
        <dbReference type="Pfam" id="PF01850"/>
    </source>
</evidence>
<feature type="domain" description="PIN" evidence="9">
    <location>
        <begin position="3"/>
        <end position="119"/>
    </location>
</feature>
<dbReference type="Gene3D" id="3.40.50.1010">
    <property type="entry name" value="5'-nuclease"/>
    <property type="match status" value="1"/>
</dbReference>
<evidence type="ECO:0000313" key="10">
    <source>
        <dbReference type="EMBL" id="MWB78760.1"/>
    </source>
</evidence>
<keyword evidence="5 8" id="KW-0378">Hydrolase</keyword>
<evidence type="ECO:0000256" key="2">
    <source>
        <dbReference type="ARBA" id="ARBA00022649"/>
    </source>
</evidence>
<evidence type="ECO:0000256" key="6">
    <source>
        <dbReference type="ARBA" id="ARBA00022842"/>
    </source>
</evidence>
<evidence type="ECO:0000313" key="11">
    <source>
        <dbReference type="Proteomes" id="UP000443843"/>
    </source>
</evidence>
<dbReference type="PANTHER" id="PTHR33653">
    <property type="entry name" value="RIBONUCLEASE VAPC2"/>
    <property type="match status" value="1"/>
</dbReference>
<dbReference type="Proteomes" id="UP000443843">
    <property type="component" value="Unassembled WGS sequence"/>
</dbReference>
<dbReference type="HAMAP" id="MF_00265">
    <property type="entry name" value="VapC_Nob1"/>
    <property type="match status" value="1"/>
</dbReference>
<evidence type="ECO:0000256" key="3">
    <source>
        <dbReference type="ARBA" id="ARBA00022722"/>
    </source>
</evidence>
<comment type="caution">
    <text evidence="10">The sequence shown here is derived from an EMBL/GenBank/DDBJ whole genome shotgun (WGS) entry which is preliminary data.</text>
</comment>
<dbReference type="GO" id="GO:0000287">
    <property type="term" value="F:magnesium ion binding"/>
    <property type="evidence" value="ECO:0007669"/>
    <property type="project" value="UniProtKB-UniRule"/>
</dbReference>
<proteinExistence type="inferred from homology"/>
<dbReference type="EC" id="3.1.-.-" evidence="8"/>
<sequence>MIYLLDTNVISAARRPDRAPQVAAWLRGRDEAELYLSVITLGEIERGIRQQDRVNPAFAADLRAWLDRTVRLFSDRLLPFGAEDARIWGRLSQSIGHDGADLMIAATALHHGAVVVTGNVEDFRPTGVVIENPFLG</sequence>
<dbReference type="SUPFAM" id="SSF88723">
    <property type="entry name" value="PIN domain-like"/>
    <property type="match status" value="1"/>
</dbReference>
<dbReference type="Pfam" id="PF01850">
    <property type="entry name" value="PIN"/>
    <property type="match status" value="1"/>
</dbReference>
<dbReference type="InterPro" id="IPR022907">
    <property type="entry name" value="VapC_family"/>
</dbReference>
<comment type="function">
    <text evidence="8">Toxic component of a toxin-antitoxin (TA) system. An RNase.</text>
</comment>
<keyword evidence="11" id="KW-1185">Reference proteome</keyword>
<evidence type="ECO:0000256" key="7">
    <source>
        <dbReference type="ARBA" id="ARBA00038093"/>
    </source>
</evidence>
<gene>
    <name evidence="8" type="primary">vapC</name>
    <name evidence="10" type="ORF">GLS40_12035</name>
</gene>
<dbReference type="EMBL" id="WNXQ01000006">
    <property type="protein sequence ID" value="MWB78760.1"/>
    <property type="molecule type" value="Genomic_DNA"/>
</dbReference>
<evidence type="ECO:0000256" key="5">
    <source>
        <dbReference type="ARBA" id="ARBA00022801"/>
    </source>
</evidence>
<dbReference type="PANTHER" id="PTHR33653:SF1">
    <property type="entry name" value="RIBONUCLEASE VAPC2"/>
    <property type="match status" value="1"/>
</dbReference>
<dbReference type="AlphaFoldDB" id="A0A844WEY8"/>
<keyword evidence="8" id="KW-0800">Toxin</keyword>
<feature type="binding site" evidence="8">
    <location>
        <position position="101"/>
    </location>
    <ligand>
        <name>Mg(2+)</name>
        <dbReference type="ChEBI" id="CHEBI:18420"/>
    </ligand>
</feature>
<protein>
    <recommendedName>
        <fullName evidence="8">Ribonuclease VapC</fullName>
        <shortName evidence="8">RNase VapC</shortName>
        <ecNumber evidence="8">3.1.-.-</ecNumber>
    </recommendedName>
    <alternativeName>
        <fullName evidence="8">Toxin VapC</fullName>
    </alternativeName>
</protein>
<name>A0A844WEY8_9RHOB</name>
<keyword evidence="6 8" id="KW-0460">Magnesium</keyword>
<keyword evidence="3 8" id="KW-0540">Nuclease</keyword>
<evidence type="ECO:0000256" key="8">
    <source>
        <dbReference type="HAMAP-Rule" id="MF_00265"/>
    </source>
</evidence>
<keyword evidence="2 8" id="KW-1277">Toxin-antitoxin system</keyword>
<evidence type="ECO:0000256" key="4">
    <source>
        <dbReference type="ARBA" id="ARBA00022723"/>
    </source>
</evidence>